<evidence type="ECO:0000313" key="2">
    <source>
        <dbReference type="Proteomes" id="UP000036061"/>
    </source>
</evidence>
<protein>
    <submittedName>
        <fullName evidence="1">Uncharacterized protein</fullName>
    </submittedName>
</protein>
<proteinExistence type="predicted"/>
<organism evidence="1 2">
    <name type="scientific">Brevibacillus brevis</name>
    <name type="common">Bacillus brevis</name>
    <dbReference type="NCBI Taxonomy" id="1393"/>
    <lineage>
        <taxon>Bacteria</taxon>
        <taxon>Bacillati</taxon>
        <taxon>Bacillota</taxon>
        <taxon>Bacilli</taxon>
        <taxon>Bacillales</taxon>
        <taxon>Paenibacillaceae</taxon>
        <taxon>Brevibacillus</taxon>
    </lineage>
</organism>
<evidence type="ECO:0000313" key="1">
    <source>
        <dbReference type="EMBL" id="AWX55399.1"/>
    </source>
</evidence>
<accession>A0A2Z4MG67</accession>
<sequence>MFAQETYILKPRQFINQEEMCKENKTFIDCFDLVFVPLDDREEMNKYFSCKRDRRYVDTAIHLTFNEDTLLHKHVFETDLWGDFLSLVSRFIKFNFANVQFTGTQSYFSLVDLPSNTIQYSVKVTDSIFDFEKETILPKKEFVEFILVETIKFSESMIMSGFNQKYYEDRMKRATQWLYCVDFL</sequence>
<name>A0A2Z4MG67_BREBE</name>
<dbReference type="EMBL" id="CP030117">
    <property type="protein sequence ID" value="AWX55399.1"/>
    <property type="molecule type" value="Genomic_DNA"/>
</dbReference>
<gene>
    <name evidence="1" type="ORF">AB432_010270</name>
</gene>
<reference evidence="1 2" key="1">
    <citation type="journal article" date="2015" name="Genome Announc.">
        <title>Draft Genome Sequence of Brevibacillus brevis DZQ7, a Plant Growth-Promoting Rhizobacterium with Broad-Spectrum Antimicrobial Activity.</title>
        <authorList>
            <person name="Hou Q."/>
            <person name="Wang C."/>
            <person name="Hou X."/>
            <person name="Xia Z."/>
            <person name="Ye J."/>
            <person name="Liu K."/>
            <person name="Liu H."/>
            <person name="Wang J."/>
            <person name="Guo H."/>
            <person name="Yu X."/>
            <person name="Yang Y."/>
            <person name="Du B."/>
            <person name="Ding Y."/>
        </authorList>
    </citation>
    <scope>NUCLEOTIDE SEQUENCE [LARGE SCALE GENOMIC DNA]</scope>
    <source>
        <strain evidence="1 2">DZQ7</strain>
    </source>
</reference>
<dbReference type="Proteomes" id="UP000036061">
    <property type="component" value="Chromosome"/>
</dbReference>
<dbReference type="RefSeq" id="WP_048032198.1">
    <property type="nucleotide sequence ID" value="NZ_CP030117.1"/>
</dbReference>
<dbReference type="AlphaFoldDB" id="A0A2Z4MG67"/>